<dbReference type="OrthoDB" id="9793389at2"/>
<dbReference type="AlphaFoldDB" id="A0A1M4YAP6"/>
<dbReference type="EMBL" id="FQUO01000004">
    <property type="protein sequence ID" value="SHF02693.1"/>
    <property type="molecule type" value="Genomic_DNA"/>
</dbReference>
<keyword evidence="3" id="KW-1185">Reference proteome</keyword>
<dbReference type="PANTHER" id="PTHR31435:SF10">
    <property type="entry name" value="BSR4717 PROTEIN"/>
    <property type="match status" value="1"/>
</dbReference>
<dbReference type="RefSeq" id="WP_073041382.1">
    <property type="nucleotide sequence ID" value="NZ_FQUO01000004.1"/>
</dbReference>
<protein>
    <recommendedName>
        <fullName evidence="1">N-acetyltransferase domain-containing protein</fullName>
    </recommendedName>
</protein>
<dbReference type="InterPro" id="IPR031165">
    <property type="entry name" value="GNAT_YJDJ"/>
</dbReference>
<dbReference type="InterPro" id="IPR045057">
    <property type="entry name" value="Gcn5-rel_NAT"/>
</dbReference>
<gene>
    <name evidence="2" type="ORF">SAMN05444008_104213</name>
</gene>
<dbReference type="Proteomes" id="UP000184368">
    <property type="component" value="Unassembled WGS sequence"/>
</dbReference>
<dbReference type="Gene3D" id="3.40.630.30">
    <property type="match status" value="1"/>
</dbReference>
<dbReference type="InterPro" id="IPR016181">
    <property type="entry name" value="Acyl_CoA_acyltransferase"/>
</dbReference>
<proteinExistence type="predicted"/>
<evidence type="ECO:0000313" key="2">
    <source>
        <dbReference type="EMBL" id="SHF02693.1"/>
    </source>
</evidence>
<evidence type="ECO:0000313" key="3">
    <source>
        <dbReference type="Proteomes" id="UP000184368"/>
    </source>
</evidence>
<dbReference type="Pfam" id="PF14542">
    <property type="entry name" value="Acetyltransf_CG"/>
    <property type="match status" value="1"/>
</dbReference>
<sequence>MQIQHRISGTHGLFYVPGEEDEGPLAELVYATTNDGQMIIEHTEVDEELRGQNVGYELVHAAVEHARQYDMKIRPVCPFAKAIFDKKPDFADVLA</sequence>
<dbReference type="SUPFAM" id="SSF55729">
    <property type="entry name" value="Acyl-CoA N-acyltransferases (Nat)"/>
    <property type="match status" value="1"/>
</dbReference>
<dbReference type="PROSITE" id="PS51729">
    <property type="entry name" value="GNAT_YJDJ"/>
    <property type="match status" value="1"/>
</dbReference>
<dbReference type="STRING" id="1302690.BUE76_15230"/>
<name>A0A1M4YAP6_9BACT</name>
<accession>A0A1M4YAP6</accession>
<evidence type="ECO:0000259" key="1">
    <source>
        <dbReference type="PROSITE" id="PS51729"/>
    </source>
</evidence>
<reference evidence="2 3" key="1">
    <citation type="submission" date="2016-11" db="EMBL/GenBank/DDBJ databases">
        <authorList>
            <person name="Jaros S."/>
            <person name="Januszkiewicz K."/>
            <person name="Wedrychowicz H."/>
        </authorList>
    </citation>
    <scope>NUCLEOTIDE SEQUENCE [LARGE SCALE GENOMIC DNA]</scope>
    <source>
        <strain evidence="2 3">DSM 26897</strain>
    </source>
</reference>
<feature type="domain" description="N-acetyltransferase" evidence="1">
    <location>
        <begin position="6"/>
        <end position="95"/>
    </location>
</feature>
<organism evidence="2 3">
    <name type="scientific">Cnuella takakiae</name>
    <dbReference type="NCBI Taxonomy" id="1302690"/>
    <lineage>
        <taxon>Bacteria</taxon>
        <taxon>Pseudomonadati</taxon>
        <taxon>Bacteroidota</taxon>
        <taxon>Chitinophagia</taxon>
        <taxon>Chitinophagales</taxon>
        <taxon>Chitinophagaceae</taxon>
        <taxon>Cnuella</taxon>
    </lineage>
</organism>
<dbReference type="PANTHER" id="PTHR31435">
    <property type="entry name" value="PROTEIN NATD1"/>
    <property type="match status" value="1"/>
</dbReference>